<dbReference type="PANTHER" id="PTHR43102:SF2">
    <property type="entry name" value="GAF DOMAIN-CONTAINING PROTEIN"/>
    <property type="match status" value="1"/>
</dbReference>
<evidence type="ECO:0000313" key="2">
    <source>
        <dbReference type="EMBL" id="TGY89140.1"/>
    </source>
</evidence>
<comment type="caution">
    <text evidence="2">The sequence shown here is derived from an EMBL/GenBank/DDBJ whole genome shotgun (WGS) entry which is preliminary data.</text>
</comment>
<dbReference type="Pfam" id="PF01590">
    <property type="entry name" value="GAF"/>
    <property type="match status" value="1"/>
</dbReference>
<evidence type="ECO:0000259" key="1">
    <source>
        <dbReference type="SMART" id="SM00065"/>
    </source>
</evidence>
<organism evidence="2 3">
    <name type="scientific">Marinicauda algicola</name>
    <dbReference type="NCBI Taxonomy" id="2029849"/>
    <lineage>
        <taxon>Bacteria</taxon>
        <taxon>Pseudomonadati</taxon>
        <taxon>Pseudomonadota</taxon>
        <taxon>Alphaproteobacteria</taxon>
        <taxon>Maricaulales</taxon>
        <taxon>Maricaulaceae</taxon>
        <taxon>Marinicauda</taxon>
    </lineage>
</organism>
<reference evidence="2 3" key="1">
    <citation type="journal article" date="2017" name="Int. J. Syst. Evol. Microbiol.">
        <title>Marinicauda algicola sp. nov., isolated from a marine red alga Rhodosorus marinus.</title>
        <authorList>
            <person name="Jeong S.E."/>
            <person name="Jeon S.H."/>
            <person name="Chun B.H."/>
            <person name="Kim D.W."/>
            <person name="Jeon C.O."/>
        </authorList>
    </citation>
    <scope>NUCLEOTIDE SEQUENCE [LARGE SCALE GENOMIC DNA]</scope>
    <source>
        <strain evidence="2 3">JCM 31718</strain>
    </source>
</reference>
<accession>A0A4S2H0T8</accession>
<dbReference type="SUPFAM" id="SSF55781">
    <property type="entry name" value="GAF domain-like"/>
    <property type="match status" value="1"/>
</dbReference>
<dbReference type="AlphaFoldDB" id="A0A4S2H0T8"/>
<proteinExistence type="predicted"/>
<dbReference type="RefSeq" id="WP_135995679.1">
    <property type="nucleotide sequence ID" value="NZ_CP071057.1"/>
</dbReference>
<evidence type="ECO:0000313" key="3">
    <source>
        <dbReference type="Proteomes" id="UP000308054"/>
    </source>
</evidence>
<dbReference type="Gene3D" id="3.30.450.40">
    <property type="match status" value="1"/>
</dbReference>
<gene>
    <name evidence="2" type="ORF">E5163_08425</name>
</gene>
<sequence>MESLRLEALRSYRILDTGRHPSFDAIVEAASLAFDVPIAAISLVDEDRQWFKAAIGLQDSETERSRSFCTHAIERIEPLVVEDARDHPLFADMADAMGGFGIRFYAGAPLIDHEGFALGTLCVADTRPRSLDAGQIALLKSLAEAAMTAITAHHQGRLLRQAAEALETCCPREPVFI</sequence>
<protein>
    <submittedName>
        <fullName evidence="2">GAF domain-containing protein</fullName>
    </submittedName>
</protein>
<dbReference type="Proteomes" id="UP000308054">
    <property type="component" value="Unassembled WGS sequence"/>
</dbReference>
<dbReference type="OrthoDB" id="9816309at2"/>
<dbReference type="SMART" id="SM00065">
    <property type="entry name" value="GAF"/>
    <property type="match status" value="1"/>
</dbReference>
<feature type="domain" description="GAF" evidence="1">
    <location>
        <begin position="18"/>
        <end position="160"/>
    </location>
</feature>
<dbReference type="PANTHER" id="PTHR43102">
    <property type="entry name" value="SLR1143 PROTEIN"/>
    <property type="match status" value="1"/>
</dbReference>
<dbReference type="InterPro" id="IPR003018">
    <property type="entry name" value="GAF"/>
</dbReference>
<keyword evidence="3" id="KW-1185">Reference proteome</keyword>
<dbReference type="EMBL" id="SRXW01000002">
    <property type="protein sequence ID" value="TGY89140.1"/>
    <property type="molecule type" value="Genomic_DNA"/>
</dbReference>
<dbReference type="InterPro" id="IPR029016">
    <property type="entry name" value="GAF-like_dom_sf"/>
</dbReference>
<name>A0A4S2H0T8_9PROT</name>